<keyword evidence="2" id="KW-0496">Mitochondrion</keyword>
<comment type="function">
    <text evidence="2">Accessory subunit of the mitochondrial membrane respiratory chain NADH dehydrogenase (Complex I), that is believed not to be involved in catalysis. Complex I functions in the transfer of electrons from NADH to the respiratory chain. The immediate electron acceptor for the enzyme is believed to be ubiquinone.</text>
</comment>
<keyword evidence="2" id="KW-0249">Electron transport</keyword>
<dbReference type="PANTHER" id="PTHR12910">
    <property type="entry name" value="NADH-UBIQUINONE OXIDOREDUCTASE SUBUNIT B17.2"/>
    <property type="match status" value="1"/>
</dbReference>
<dbReference type="InterPro" id="IPR007763">
    <property type="entry name" value="NDUFA12"/>
</dbReference>
<sequence>MVLLEKLGAFASALSKKPPKTFDPTCYPTAGFWKKWADTARAEGPWGAYRKLRMESVFRVGYQVGTDANGNKYFENPDMPYGRTRWVEYPTPTGVGPDNPGGVWAIEDQYDGSMISPEWFGWMTYMHDKKGDQVTKEYVKPFKQAHEICTTMQRPQYVKVDGTPREAEYQMPPGQWGNNKPRGRIGPKYVPWYQPEVPQLRNYATNEKTLHIE</sequence>
<dbReference type="EMBL" id="HBHX01056549">
    <property type="protein sequence ID" value="CAE0136336.1"/>
    <property type="molecule type" value="Transcribed_RNA"/>
</dbReference>
<dbReference type="GO" id="GO:0005743">
    <property type="term" value="C:mitochondrial inner membrane"/>
    <property type="evidence" value="ECO:0007669"/>
    <property type="project" value="UniProtKB-SubCell"/>
</dbReference>
<keyword evidence="2" id="KW-0999">Mitochondrion inner membrane</keyword>
<evidence type="ECO:0000256" key="1">
    <source>
        <dbReference type="ARBA" id="ARBA00007355"/>
    </source>
</evidence>
<comment type="subcellular location">
    <subcellularLocation>
        <location evidence="2">Mitochondrion inner membrane</location>
        <topology evidence="2">Peripheral membrane protein</topology>
        <orientation evidence="2">Matrix side</orientation>
    </subcellularLocation>
</comment>
<keyword evidence="2" id="KW-0813">Transport</keyword>
<dbReference type="AlphaFoldDB" id="A0A7S3FCP3"/>
<name>A0A7S3FCP3_9EUKA</name>
<evidence type="ECO:0000256" key="2">
    <source>
        <dbReference type="RuleBase" id="RU363103"/>
    </source>
</evidence>
<evidence type="ECO:0000313" key="3">
    <source>
        <dbReference type="EMBL" id="CAE0136336.1"/>
    </source>
</evidence>
<accession>A0A7S3FCP3</accession>
<gene>
    <name evidence="3" type="ORF">HERI1096_LOCUS31187</name>
</gene>
<organism evidence="3">
    <name type="scientific">Haptolina ericina</name>
    <dbReference type="NCBI Taxonomy" id="156174"/>
    <lineage>
        <taxon>Eukaryota</taxon>
        <taxon>Haptista</taxon>
        <taxon>Haptophyta</taxon>
        <taxon>Prymnesiophyceae</taxon>
        <taxon>Prymnesiales</taxon>
        <taxon>Prymnesiaceae</taxon>
        <taxon>Haptolina</taxon>
    </lineage>
</organism>
<keyword evidence="2" id="KW-0679">Respiratory chain</keyword>
<dbReference type="GO" id="GO:0006979">
    <property type="term" value="P:response to oxidative stress"/>
    <property type="evidence" value="ECO:0007669"/>
    <property type="project" value="TreeGrafter"/>
</dbReference>
<dbReference type="PANTHER" id="PTHR12910:SF2">
    <property type="entry name" value="NADH DEHYDROGENASE [UBIQUINONE] 1 ALPHA SUBCOMPLEX SUBUNIT 12"/>
    <property type="match status" value="1"/>
</dbReference>
<proteinExistence type="inferred from homology"/>
<protein>
    <recommendedName>
        <fullName evidence="2">NADH dehydrogenase [ubiquinone] 1 alpha subcomplex subunit 12</fullName>
    </recommendedName>
</protein>
<reference evidence="3" key="1">
    <citation type="submission" date="2021-01" db="EMBL/GenBank/DDBJ databases">
        <authorList>
            <person name="Corre E."/>
            <person name="Pelletier E."/>
            <person name="Niang G."/>
            <person name="Scheremetjew M."/>
            <person name="Finn R."/>
            <person name="Kale V."/>
            <person name="Holt S."/>
            <person name="Cochrane G."/>
            <person name="Meng A."/>
            <person name="Brown T."/>
            <person name="Cohen L."/>
        </authorList>
    </citation>
    <scope>NUCLEOTIDE SEQUENCE</scope>
    <source>
        <strain evidence="3">CCMP281</strain>
    </source>
</reference>
<comment type="similarity">
    <text evidence="1 2">Belongs to the complex I NDUFA12 subunit family.</text>
</comment>
<keyword evidence="2" id="KW-0472">Membrane</keyword>
<dbReference type="GO" id="GO:0045271">
    <property type="term" value="C:respiratory chain complex I"/>
    <property type="evidence" value="ECO:0007669"/>
    <property type="project" value="InterPro"/>
</dbReference>
<dbReference type="Pfam" id="PF05071">
    <property type="entry name" value="NDUFA12"/>
    <property type="match status" value="1"/>
</dbReference>